<keyword evidence="9 12" id="KW-0472">Membrane</keyword>
<dbReference type="GO" id="GO:0016020">
    <property type="term" value="C:membrane"/>
    <property type="evidence" value="ECO:0007669"/>
    <property type="project" value="UniProtKB-SubCell"/>
</dbReference>
<dbReference type="Gene3D" id="1.20.58.340">
    <property type="entry name" value="Magnesium transport protein CorA, transmembrane region"/>
    <property type="match status" value="1"/>
</dbReference>
<evidence type="ECO:0000313" key="14">
    <source>
        <dbReference type="EMBL" id="KAF4975692.1"/>
    </source>
</evidence>
<name>A0A8H4XID3_9HYPO</name>
<dbReference type="Proteomes" id="UP000635477">
    <property type="component" value="Unassembled WGS sequence"/>
</dbReference>
<dbReference type="InterPro" id="IPR045863">
    <property type="entry name" value="CorA_TM1_TM2"/>
</dbReference>
<feature type="compositionally biased region" description="Basic and acidic residues" evidence="11">
    <location>
        <begin position="48"/>
        <end position="57"/>
    </location>
</feature>
<feature type="region of interest" description="Disordered" evidence="11">
    <location>
        <begin position="1261"/>
        <end position="1282"/>
    </location>
</feature>
<evidence type="ECO:0000256" key="1">
    <source>
        <dbReference type="ARBA" id="ARBA00004141"/>
    </source>
</evidence>
<dbReference type="EMBL" id="JABEYC010000616">
    <property type="protein sequence ID" value="KAF4975692.1"/>
    <property type="molecule type" value="Genomic_DNA"/>
</dbReference>
<dbReference type="SUPFAM" id="SSF144083">
    <property type="entry name" value="Magnesium transport protein CorA, transmembrane region"/>
    <property type="match status" value="1"/>
</dbReference>
<dbReference type="SUPFAM" id="SSF53474">
    <property type="entry name" value="alpha/beta-Hydrolases"/>
    <property type="match status" value="1"/>
</dbReference>
<keyword evidence="7 12" id="KW-1133">Transmembrane helix</keyword>
<keyword evidence="6" id="KW-0256">Endoplasmic reticulum</keyword>
<reference evidence="14" key="1">
    <citation type="journal article" date="2020" name="BMC Genomics">
        <title>Correction to: Identification and distribution of gene clusters required for synthesis of sphingolipid metabolism inhibitors in diverse species of the filamentous fungus Fusarium.</title>
        <authorList>
            <person name="Kim H.S."/>
            <person name="Lohmar J.M."/>
            <person name="Busman M."/>
            <person name="Brown D.W."/>
            <person name="Naumann T.A."/>
            <person name="Divon H.H."/>
            <person name="Lysoe E."/>
            <person name="Uhlig S."/>
            <person name="Proctor R.H."/>
        </authorList>
    </citation>
    <scope>NUCLEOTIDE SEQUENCE</scope>
    <source>
        <strain evidence="14">NRRL 22465</strain>
    </source>
</reference>
<evidence type="ECO:0000313" key="15">
    <source>
        <dbReference type="Proteomes" id="UP000635477"/>
    </source>
</evidence>
<evidence type="ECO:0000256" key="8">
    <source>
        <dbReference type="ARBA" id="ARBA00023128"/>
    </source>
</evidence>
<evidence type="ECO:0000256" key="5">
    <source>
        <dbReference type="ARBA" id="ARBA00022692"/>
    </source>
</evidence>
<evidence type="ECO:0000256" key="6">
    <source>
        <dbReference type="ARBA" id="ARBA00022824"/>
    </source>
</evidence>
<dbReference type="GO" id="GO:0005739">
    <property type="term" value="C:mitochondrion"/>
    <property type="evidence" value="ECO:0007669"/>
    <property type="project" value="UniProtKB-SubCell"/>
</dbReference>
<feature type="region of interest" description="Disordered" evidence="11">
    <location>
        <begin position="859"/>
        <end position="898"/>
    </location>
</feature>
<evidence type="ECO:0000256" key="12">
    <source>
        <dbReference type="SAM" id="Phobius"/>
    </source>
</evidence>
<evidence type="ECO:0000256" key="10">
    <source>
        <dbReference type="SAM" id="Coils"/>
    </source>
</evidence>
<evidence type="ECO:0000256" key="4">
    <source>
        <dbReference type="ARBA" id="ARBA00007920"/>
    </source>
</evidence>
<comment type="similarity">
    <text evidence="4">Belongs to the putative lipase ROG1 family.</text>
</comment>
<feature type="compositionally biased region" description="Basic residues" evidence="11">
    <location>
        <begin position="1309"/>
        <end position="1320"/>
    </location>
</feature>
<dbReference type="InterPro" id="IPR007751">
    <property type="entry name" value="DUF676_lipase-like"/>
</dbReference>
<dbReference type="GO" id="GO:0046873">
    <property type="term" value="F:metal ion transmembrane transporter activity"/>
    <property type="evidence" value="ECO:0007669"/>
    <property type="project" value="InterPro"/>
</dbReference>
<feature type="coiled-coil region" evidence="10">
    <location>
        <begin position="1102"/>
        <end position="1140"/>
    </location>
</feature>
<feature type="region of interest" description="Disordered" evidence="11">
    <location>
        <begin position="1298"/>
        <end position="1320"/>
    </location>
</feature>
<evidence type="ECO:0000256" key="7">
    <source>
        <dbReference type="ARBA" id="ARBA00022989"/>
    </source>
</evidence>
<reference evidence="14" key="2">
    <citation type="submission" date="2020-05" db="EMBL/GenBank/DDBJ databases">
        <authorList>
            <person name="Kim H.-S."/>
            <person name="Proctor R.H."/>
            <person name="Brown D.W."/>
        </authorList>
    </citation>
    <scope>NUCLEOTIDE SEQUENCE</scope>
    <source>
        <strain evidence="14">NRRL 22465</strain>
    </source>
</reference>
<keyword evidence="8" id="KW-0496">Mitochondrion</keyword>
<evidence type="ECO:0000259" key="13">
    <source>
        <dbReference type="Pfam" id="PF05057"/>
    </source>
</evidence>
<feature type="compositionally biased region" description="Low complexity" evidence="11">
    <location>
        <begin position="866"/>
        <end position="880"/>
    </location>
</feature>
<feature type="compositionally biased region" description="Polar residues" evidence="11">
    <location>
        <begin position="585"/>
        <end position="597"/>
    </location>
</feature>
<dbReference type="InterPro" id="IPR002523">
    <property type="entry name" value="MgTranspt_CorA/ZnTranspt_ZntB"/>
</dbReference>
<dbReference type="Pfam" id="PF01544">
    <property type="entry name" value="CorA"/>
    <property type="match status" value="1"/>
</dbReference>
<dbReference type="PANTHER" id="PTHR48182:SF2">
    <property type="entry name" value="PROTEIN SERAC1"/>
    <property type="match status" value="1"/>
</dbReference>
<protein>
    <recommendedName>
        <fullName evidence="13">DUF676 domain-containing protein</fullName>
    </recommendedName>
</protein>
<evidence type="ECO:0000256" key="9">
    <source>
        <dbReference type="ARBA" id="ARBA00023136"/>
    </source>
</evidence>
<keyword evidence="15" id="KW-1185">Reference proteome</keyword>
<keyword evidence="5 12" id="KW-0812">Transmembrane</keyword>
<proteinExistence type="inferred from homology"/>
<organism evidence="14 15">
    <name type="scientific">Fusarium zealandicum</name>
    <dbReference type="NCBI Taxonomy" id="1053134"/>
    <lineage>
        <taxon>Eukaryota</taxon>
        <taxon>Fungi</taxon>
        <taxon>Dikarya</taxon>
        <taxon>Ascomycota</taxon>
        <taxon>Pezizomycotina</taxon>
        <taxon>Sordariomycetes</taxon>
        <taxon>Hypocreomycetidae</taxon>
        <taxon>Hypocreales</taxon>
        <taxon>Nectriaceae</taxon>
        <taxon>Fusarium</taxon>
        <taxon>Fusarium staphyleae species complex</taxon>
    </lineage>
</organism>
<gene>
    <name evidence="14" type="ORF">FZEAL_7547</name>
</gene>
<feature type="transmembrane region" description="Helical" evidence="12">
    <location>
        <begin position="1204"/>
        <end position="1222"/>
    </location>
</feature>
<evidence type="ECO:0000256" key="3">
    <source>
        <dbReference type="ARBA" id="ARBA00004240"/>
    </source>
</evidence>
<feature type="compositionally biased region" description="Basic and acidic residues" evidence="11">
    <location>
        <begin position="1269"/>
        <end position="1280"/>
    </location>
</feature>
<dbReference type="PANTHER" id="PTHR48182">
    <property type="entry name" value="PROTEIN SERAC1"/>
    <property type="match status" value="1"/>
</dbReference>
<dbReference type="Gene3D" id="3.40.50.1820">
    <property type="entry name" value="alpha/beta hydrolase"/>
    <property type="match status" value="1"/>
</dbReference>
<dbReference type="InterPro" id="IPR029058">
    <property type="entry name" value="AB_hydrolase_fold"/>
</dbReference>
<feature type="compositionally biased region" description="Basic and acidic residues" evidence="11">
    <location>
        <begin position="1298"/>
        <end position="1308"/>
    </location>
</feature>
<accession>A0A8H4XID3</accession>
<comment type="caution">
    <text evidence="14">The sequence shown here is derived from an EMBL/GenBank/DDBJ whole genome shotgun (WGS) entry which is preliminary data.</text>
</comment>
<feature type="transmembrane region" description="Helical" evidence="12">
    <location>
        <begin position="1163"/>
        <end position="1184"/>
    </location>
</feature>
<keyword evidence="10" id="KW-0175">Coiled coil</keyword>
<sequence>MSSGGLRPGRRSSNPEAGSPDVNNDRDSIDVNPGSPPSPLPPLNEYTTDSKEKKQDAEQASDETTAAETEEPKLDSVKEDEEQEKQPTPPPPPKPVERGRFTIDPAGDLTHDQTTVDIITVPCPGGDPLRTWNRDGLMSRYFGALSMRDAEGSSASDPDRPALSWVRQGVRREADRARILLYEHPSTEEGATLSSLADALLDALERLRRREQQTRPVVFVGHSIGGVVVKMVLVKAGKTARFEDIFRQCYGVAFFGTPHQGSSYFAMPSLASSIQTLLQLSAPLPTSVTDELRVGNSLLLHLDDDFKSIAHDFRIWTLYETIDSRLSGSGSGDVYFTAPLTSIKSAILGIRQETILPLQSDHANIASFGRHNVHTLRLFLKQLTALISRADEYSSEDGHWTLNLEQKVNVEVHGFFEDPVGPTEVATIRAWSTRLPLKEFLKKGPEECLADRLNEVEGVDEGRFLRARGRTSLMQSRERRESNNIVSGEMSKNPLGIKQEGAYEVSPPASPIIRPVDANTKLRTESAPQAVPGTPFTPPSRAPSIPTRYSTPMRRPSPLIRANFDQDLAVDRLSPPPRGRMGRSLSRSVSMGSQASQYEYRDFPPFSQRSRSTIEGNFSDEDDDAGLEASPRLPEAVIAIRKVAKNGDRRASETVIVDEVPVAFVKPEVEARKFLWIHLPYTNPSWVTKVFETLQVSYNRNFAPLFNSDFWATRHTRGRHSQHYAYFAKPGCYFSAPRHMSPRGRSSKQSSLSPHPDGGVYTCLFLPYLHFDTYKRLIRRRELILQRIDHGRARPVPASVAKSDSLETQVIWEFLGHDPPLNCRRTLDQYGYPSLRDTRSRDDDQMLYKLTKQRGFLSGLGPGLHGQASSSSAGTGSSGSRKSKGGSQHEDQNDEESEENILNGNILMVDQLWLWVIDSHTLLSFFPRREGDAIEGPLYQQADLRDSIFNEVNVDLTRQCENAMDLAALAVLHAVTVLMDRSSHPDLEVFRIFEEAISVLTERLTSSLKIFRAEGFRDKAVAYEPVENKARSIRARHKAERRRAEEDNRENTSALLELRDIEDELLILLHLFERQSKVVSSMLSTYARPEVRERATNGRVFLNEALKKLSEYVHQAQEMIQRVRNTRNDYDKLLQMVQRQAQVDEVRLSRLHADLASAQSRSVMIFTTFTVIFLPLTFFTGLFGMNTQEWGGENNLPLKTIGSISLPASLLLVALSLIAAWSTNFRRFMKWMADVYGAAMSWLWGKLGAPVVEAAARLVPQKSRGGQGQREERGDKRAALGEEMSDFWERHRLERERGYTVPEKNRREGKGRRKRDGKMK</sequence>
<dbReference type="Pfam" id="PF05057">
    <property type="entry name" value="DUF676"/>
    <property type="match status" value="1"/>
</dbReference>
<dbReference type="InterPro" id="IPR052374">
    <property type="entry name" value="SERAC1"/>
</dbReference>
<feature type="region of interest" description="Disordered" evidence="11">
    <location>
        <begin position="527"/>
        <end position="627"/>
    </location>
</feature>
<evidence type="ECO:0000256" key="11">
    <source>
        <dbReference type="SAM" id="MobiDB-lite"/>
    </source>
</evidence>
<feature type="compositionally biased region" description="Polar residues" evidence="11">
    <location>
        <begin position="607"/>
        <end position="616"/>
    </location>
</feature>
<evidence type="ECO:0000256" key="2">
    <source>
        <dbReference type="ARBA" id="ARBA00004173"/>
    </source>
</evidence>
<feature type="region of interest" description="Disordered" evidence="11">
    <location>
        <begin position="1"/>
        <end position="122"/>
    </location>
</feature>
<dbReference type="GO" id="GO:0005783">
    <property type="term" value="C:endoplasmic reticulum"/>
    <property type="evidence" value="ECO:0007669"/>
    <property type="project" value="UniProtKB-SubCell"/>
</dbReference>
<dbReference type="OrthoDB" id="361039at2759"/>
<feature type="domain" description="DUF676" evidence="13">
    <location>
        <begin position="204"/>
        <end position="320"/>
    </location>
</feature>
<comment type="subcellular location">
    <subcellularLocation>
        <location evidence="3">Endoplasmic reticulum</location>
    </subcellularLocation>
    <subcellularLocation>
        <location evidence="1">Membrane</location>
        <topology evidence="1">Multi-pass membrane protein</topology>
    </subcellularLocation>
    <subcellularLocation>
        <location evidence="2">Mitochondrion</location>
    </subcellularLocation>
</comment>